<organism evidence="2 3">
    <name type="scientific">Cyclotella atomus</name>
    <dbReference type="NCBI Taxonomy" id="382360"/>
    <lineage>
        <taxon>Eukaryota</taxon>
        <taxon>Sar</taxon>
        <taxon>Stramenopiles</taxon>
        <taxon>Ochrophyta</taxon>
        <taxon>Bacillariophyta</taxon>
        <taxon>Coscinodiscophyceae</taxon>
        <taxon>Thalassiosirophycidae</taxon>
        <taxon>Stephanodiscales</taxon>
        <taxon>Stephanodiscaceae</taxon>
        <taxon>Cyclotella</taxon>
    </lineage>
</organism>
<dbReference type="EMBL" id="JALLPJ020000379">
    <property type="protein sequence ID" value="KAL3793848.1"/>
    <property type="molecule type" value="Genomic_DNA"/>
</dbReference>
<dbReference type="InterPro" id="IPR033467">
    <property type="entry name" value="Tesmin/TSO1-like_CXC"/>
</dbReference>
<protein>
    <recommendedName>
        <fullName evidence="1">Tesmin/TSO1-like CXC domain-containing protein</fullName>
    </recommendedName>
</protein>
<evidence type="ECO:0000259" key="1">
    <source>
        <dbReference type="SMART" id="SM01114"/>
    </source>
</evidence>
<sequence>MKAKAAKIGGDIDLGTIVQMPLSDVDTVKVDGKVLTLVVVEKVGQGRHNPSQYRLACREGPIKGLYHRSYLTPLPDATKELMGLDTIFETWKGKAELSVREAARAMSMVGGQGMRDVDGKRQFCGCRKGSCMTNKCVCFQAKRLCGSRCHGGHNSKCKNNTND</sequence>
<evidence type="ECO:0000313" key="2">
    <source>
        <dbReference type="EMBL" id="KAL3793848.1"/>
    </source>
</evidence>
<evidence type="ECO:0000313" key="3">
    <source>
        <dbReference type="Proteomes" id="UP001530400"/>
    </source>
</evidence>
<feature type="domain" description="Tesmin/TSO1-like CXC" evidence="1">
    <location>
        <begin position="119"/>
        <end position="163"/>
    </location>
</feature>
<proteinExistence type="predicted"/>
<gene>
    <name evidence="2" type="ORF">ACHAWO_012717</name>
</gene>
<dbReference type="SMART" id="SM01114">
    <property type="entry name" value="CXC"/>
    <property type="match status" value="1"/>
</dbReference>
<dbReference type="Proteomes" id="UP001530400">
    <property type="component" value="Unassembled WGS sequence"/>
</dbReference>
<dbReference type="AlphaFoldDB" id="A0ABD3Q0W4"/>
<reference evidence="2 3" key="1">
    <citation type="submission" date="2024-10" db="EMBL/GenBank/DDBJ databases">
        <title>Updated reference genomes for cyclostephanoid diatoms.</title>
        <authorList>
            <person name="Roberts W.R."/>
            <person name="Alverson A.J."/>
        </authorList>
    </citation>
    <scope>NUCLEOTIDE SEQUENCE [LARGE SCALE GENOMIC DNA]</scope>
    <source>
        <strain evidence="2 3">AJA010-31</strain>
    </source>
</reference>
<comment type="caution">
    <text evidence="2">The sequence shown here is derived from an EMBL/GenBank/DDBJ whole genome shotgun (WGS) entry which is preliminary data.</text>
</comment>
<name>A0ABD3Q0W4_9STRA</name>
<keyword evidence="3" id="KW-1185">Reference proteome</keyword>
<accession>A0ABD3Q0W4</accession>